<comment type="catalytic activity">
    <reaction evidence="1">
        <text>3',5'-cyclic CMP + H2O = CMP + H(+)</text>
        <dbReference type="Rhea" id="RHEA:72675"/>
        <dbReference type="ChEBI" id="CHEBI:15377"/>
        <dbReference type="ChEBI" id="CHEBI:15378"/>
        <dbReference type="ChEBI" id="CHEBI:58003"/>
        <dbReference type="ChEBI" id="CHEBI:60377"/>
    </reaction>
    <physiologicalReaction direction="left-to-right" evidence="1">
        <dbReference type="Rhea" id="RHEA:72676"/>
    </physiologicalReaction>
</comment>
<evidence type="ECO:0000256" key="2">
    <source>
        <dbReference type="ARBA" id="ARBA00034301"/>
    </source>
</evidence>
<name>A0A7G5BVG5_9BACL</name>
<evidence type="ECO:0000256" key="1">
    <source>
        <dbReference type="ARBA" id="ARBA00034221"/>
    </source>
</evidence>
<comment type="function">
    <text evidence="2">Counteracts the endogenous Pycsar antiviral defense system. Phosphodiesterase that enables metal-dependent hydrolysis of host cyclic nucleotide Pycsar defense signals such as cCMP and cUMP.</text>
</comment>
<evidence type="ECO:0000256" key="3">
    <source>
        <dbReference type="ARBA" id="ARBA00048505"/>
    </source>
</evidence>
<dbReference type="Proteomes" id="UP000515679">
    <property type="component" value="Chromosome"/>
</dbReference>
<evidence type="ECO:0000259" key="4">
    <source>
        <dbReference type="Pfam" id="PF12706"/>
    </source>
</evidence>
<dbReference type="InterPro" id="IPR036866">
    <property type="entry name" value="RibonucZ/Hydroxyglut_hydro"/>
</dbReference>
<dbReference type="GO" id="GO:0016829">
    <property type="term" value="F:lyase activity"/>
    <property type="evidence" value="ECO:0007669"/>
    <property type="project" value="UniProtKB-KW"/>
</dbReference>
<comment type="catalytic activity">
    <reaction evidence="3">
        <text>3',5'-cyclic UMP + H2O = UMP + H(+)</text>
        <dbReference type="Rhea" id="RHEA:70575"/>
        <dbReference type="ChEBI" id="CHEBI:15377"/>
        <dbReference type="ChEBI" id="CHEBI:15378"/>
        <dbReference type="ChEBI" id="CHEBI:57865"/>
        <dbReference type="ChEBI" id="CHEBI:184387"/>
    </reaction>
    <physiologicalReaction direction="left-to-right" evidence="3">
        <dbReference type="Rhea" id="RHEA:70576"/>
    </physiologicalReaction>
</comment>
<feature type="domain" description="Metallo-beta-lactamase" evidence="4">
    <location>
        <begin position="68"/>
        <end position="245"/>
    </location>
</feature>
<keyword evidence="5" id="KW-0456">Lyase</keyword>
<organism evidence="5 6">
    <name type="scientific">Cohnella cholangitidis</name>
    <dbReference type="NCBI Taxonomy" id="2598458"/>
    <lineage>
        <taxon>Bacteria</taxon>
        <taxon>Bacillati</taxon>
        <taxon>Bacillota</taxon>
        <taxon>Bacilli</taxon>
        <taxon>Bacillales</taxon>
        <taxon>Paenibacillaceae</taxon>
        <taxon>Cohnella</taxon>
    </lineage>
</organism>
<dbReference type="PANTHER" id="PTHR42663">
    <property type="entry name" value="HYDROLASE C777.06C-RELATED-RELATED"/>
    <property type="match status" value="1"/>
</dbReference>
<reference evidence="5 6" key="1">
    <citation type="submission" date="2019-07" db="EMBL/GenBank/DDBJ databases">
        <authorList>
            <person name="Kim J.K."/>
            <person name="Cheong H.-M."/>
            <person name="Choi Y."/>
            <person name="Hwang K.J."/>
            <person name="Lee S."/>
            <person name="Choi C."/>
        </authorList>
    </citation>
    <scope>NUCLEOTIDE SEQUENCE [LARGE SCALE GENOMIC DNA]</scope>
    <source>
        <strain evidence="5 6">KS 22</strain>
    </source>
</reference>
<dbReference type="AlphaFoldDB" id="A0A7G5BVG5"/>
<evidence type="ECO:0000313" key="6">
    <source>
        <dbReference type="Proteomes" id="UP000515679"/>
    </source>
</evidence>
<dbReference type="Pfam" id="PF12706">
    <property type="entry name" value="Lactamase_B_2"/>
    <property type="match status" value="1"/>
</dbReference>
<accession>A0A7G5BVG5</accession>
<dbReference type="Gene3D" id="3.60.15.10">
    <property type="entry name" value="Ribonuclease Z/Hydroxyacylglutathione hydrolase-like"/>
    <property type="match status" value="1"/>
</dbReference>
<evidence type="ECO:0000313" key="5">
    <source>
        <dbReference type="EMBL" id="QMV40949.1"/>
    </source>
</evidence>
<dbReference type="InterPro" id="IPR001279">
    <property type="entry name" value="Metallo-B-lactamas"/>
</dbReference>
<dbReference type="KEGG" id="cchl:FPL14_06785"/>
<proteinExistence type="predicted"/>
<dbReference type="SUPFAM" id="SSF56281">
    <property type="entry name" value="Metallo-hydrolase/oxidoreductase"/>
    <property type="match status" value="1"/>
</dbReference>
<keyword evidence="6" id="KW-1185">Reference proteome</keyword>
<dbReference type="PANTHER" id="PTHR42663:SF6">
    <property type="entry name" value="HYDROLASE C777.06C-RELATED"/>
    <property type="match status" value="1"/>
</dbReference>
<protein>
    <submittedName>
        <fullName evidence="5">Carbon-phosphorus lyase</fullName>
    </submittedName>
</protein>
<gene>
    <name evidence="5" type="ORF">FPL14_06785</name>
</gene>
<dbReference type="EMBL" id="CP041969">
    <property type="protein sequence ID" value="QMV40949.1"/>
    <property type="molecule type" value="Genomic_DNA"/>
</dbReference>
<sequence>MTDMKVRFLGTAAFEGIPALFCGCELCKKAKKLGGKEFRTRTSVMLDDDVKIDFPPDTLTHMFRDGFDLDKVKTILFTHSHSDHLYAEDMVTRLPGYAKSEDRPIRVYGNDITLAKIRQTFEANQGARGKFELHRVRAYERLELEPSVFAVPLLAAHDPNETCLLYYFEKDGKSLLYGHDTGTIPEETWEWLKDKKLDFVILECTMGNIDYRKTHMNVEAVLETKARMREYGMLAQGSRIVVTHFSHNAQLLHSDLEAIFAPHSITVAYDGMVVEV</sequence>